<dbReference type="PROSITE" id="PS50011">
    <property type="entry name" value="PROTEIN_KINASE_DOM"/>
    <property type="match status" value="1"/>
</dbReference>
<dbReference type="InterPro" id="IPR013210">
    <property type="entry name" value="LRR_N_plant-typ"/>
</dbReference>
<feature type="region of interest" description="Disordered" evidence="8">
    <location>
        <begin position="243"/>
        <end position="267"/>
    </location>
</feature>
<evidence type="ECO:0000259" key="11">
    <source>
        <dbReference type="PROSITE" id="PS50011"/>
    </source>
</evidence>
<dbReference type="PROSITE" id="PS00107">
    <property type="entry name" value="PROTEIN_KINASE_ATP"/>
    <property type="match status" value="1"/>
</dbReference>
<feature type="binding site" evidence="7">
    <location>
        <position position="404"/>
    </location>
    <ligand>
        <name>ATP</name>
        <dbReference type="ChEBI" id="CHEBI:30616"/>
    </ligand>
</feature>
<dbReference type="InterPro" id="IPR000719">
    <property type="entry name" value="Prot_kinase_dom"/>
</dbReference>
<dbReference type="SUPFAM" id="SSF52058">
    <property type="entry name" value="L domain-like"/>
    <property type="match status" value="1"/>
</dbReference>
<evidence type="ECO:0000256" key="6">
    <source>
        <dbReference type="ARBA" id="ARBA00023136"/>
    </source>
</evidence>
<dbReference type="InterPro" id="IPR017441">
    <property type="entry name" value="Protein_kinase_ATP_BS"/>
</dbReference>
<dbReference type="GO" id="GO:0004672">
    <property type="term" value="F:protein kinase activity"/>
    <property type="evidence" value="ECO:0007669"/>
    <property type="project" value="InterPro"/>
</dbReference>
<keyword evidence="13" id="KW-1185">Reference proteome</keyword>
<evidence type="ECO:0000256" key="3">
    <source>
        <dbReference type="ARBA" id="ARBA00022692"/>
    </source>
</evidence>
<protein>
    <submittedName>
        <fullName evidence="12">Protein kinase-like domain-containing protein</fullName>
    </submittedName>
</protein>
<feature type="transmembrane region" description="Helical" evidence="9">
    <location>
        <begin position="274"/>
        <end position="296"/>
    </location>
</feature>
<dbReference type="Proteomes" id="UP000245207">
    <property type="component" value="Unassembled WGS sequence"/>
</dbReference>
<gene>
    <name evidence="12" type="ORF">CTI12_AA106990</name>
</gene>
<dbReference type="InterPro" id="IPR032675">
    <property type="entry name" value="LRR_dom_sf"/>
</dbReference>
<feature type="domain" description="Protein kinase" evidence="11">
    <location>
        <begin position="375"/>
        <end position="640"/>
    </location>
</feature>
<dbReference type="EMBL" id="PKPP01000688">
    <property type="protein sequence ID" value="PWA89766.1"/>
    <property type="molecule type" value="Genomic_DNA"/>
</dbReference>
<keyword evidence="6 9" id="KW-0472">Membrane</keyword>
<dbReference type="SUPFAM" id="SSF56112">
    <property type="entry name" value="Protein kinase-like (PK-like)"/>
    <property type="match status" value="1"/>
</dbReference>
<sequence length="659" mass="72752">MLLCNMKLIPIWVHFISLFFLLHTTKSVDVDAINSLVSFFENLSGNFSQSIPVSGWNHDSDPCVSNWTGIVCYDQTPSIKSITLKSLNLSGVFNPSTICNITSLATSIVVIGLDNNNLHGENFDAIANCKKLTHLNINRNQFSGKLPDSLSELNNLKRLEISDNRFTGDLPSLPRISGLIDFIAQNNLFSGSIPEFDFDNLETFNVSNNNFSGRIPPGGDRFTPTSYLGNPKLCGVPLPNKCKNENESATPPNAAQNSNSPGDSKKNGTTSTEILMYSGYALVGLALIIVVVFKVCKRGKQKEKSVKEDVIDNYQSKEEDASATPTFVSNELKSAVMSKSEVFVGNSVESAPVSSSLIVLTSPEVNGLKFEELLKAPAELLGRGKHGSVYKVNCEEQGTTLAVKRIKDWSLPSNDFKLRMKRLNHVKHPNLLPVVAFYCSRQEKLLVYEYQPNGSLFKLLHGMPMGQTFDWSSRLGVASTIAEALAFMHDELHADGIAHGNLKSSNILLNKNMEPCISEYGLMTMDNSDSTPLTNNIFQFNADQNEFGFKADIRALGVILLELLTGKMPMVQNNGMDLATWVVSVVKEEWTVEVFDRALIREGASEERMVNLLQVAIKCVDRSPDSRPSINQVASMINNIKEEDERSIDVSGSPYDIRN</sequence>
<feature type="signal peptide" evidence="10">
    <location>
        <begin position="1"/>
        <end position="27"/>
    </location>
</feature>
<evidence type="ECO:0000313" key="12">
    <source>
        <dbReference type="EMBL" id="PWA89766.1"/>
    </source>
</evidence>
<keyword evidence="12" id="KW-0418">Kinase</keyword>
<evidence type="ECO:0000256" key="5">
    <source>
        <dbReference type="ARBA" id="ARBA00022989"/>
    </source>
</evidence>
<dbReference type="Pfam" id="PF00069">
    <property type="entry name" value="Pkinase"/>
    <property type="match status" value="1"/>
</dbReference>
<dbReference type="Pfam" id="PF08263">
    <property type="entry name" value="LRRNT_2"/>
    <property type="match status" value="1"/>
</dbReference>
<dbReference type="PANTHER" id="PTHR48007:SF79">
    <property type="entry name" value="(WILD MALAYSIAN BANANA) HYPOTHETICAL PROTEIN"/>
    <property type="match status" value="1"/>
</dbReference>
<evidence type="ECO:0000313" key="13">
    <source>
        <dbReference type="Proteomes" id="UP000245207"/>
    </source>
</evidence>
<feature type="compositionally biased region" description="Polar residues" evidence="8">
    <location>
        <begin position="247"/>
        <end position="267"/>
    </location>
</feature>
<evidence type="ECO:0000256" key="2">
    <source>
        <dbReference type="ARBA" id="ARBA00022614"/>
    </source>
</evidence>
<dbReference type="InterPro" id="IPR001611">
    <property type="entry name" value="Leu-rich_rpt"/>
</dbReference>
<dbReference type="Gene3D" id="3.30.200.20">
    <property type="entry name" value="Phosphorylase Kinase, domain 1"/>
    <property type="match status" value="1"/>
</dbReference>
<dbReference type="PANTHER" id="PTHR48007">
    <property type="entry name" value="LEUCINE-RICH REPEAT RECEPTOR-LIKE PROTEIN KINASE PXC1"/>
    <property type="match status" value="1"/>
</dbReference>
<evidence type="ECO:0000256" key="4">
    <source>
        <dbReference type="ARBA" id="ARBA00022737"/>
    </source>
</evidence>
<dbReference type="Pfam" id="PF00560">
    <property type="entry name" value="LRR_1"/>
    <property type="match status" value="1"/>
</dbReference>
<keyword evidence="3 9" id="KW-0812">Transmembrane</keyword>
<dbReference type="OrthoDB" id="69842at2759"/>
<feature type="chain" id="PRO_5015428128" evidence="10">
    <location>
        <begin position="28"/>
        <end position="659"/>
    </location>
</feature>
<dbReference type="InterPro" id="IPR011009">
    <property type="entry name" value="Kinase-like_dom_sf"/>
</dbReference>
<keyword evidence="10" id="KW-0732">Signal</keyword>
<keyword evidence="12" id="KW-0808">Transferase</keyword>
<dbReference type="Gene3D" id="3.80.10.10">
    <property type="entry name" value="Ribonuclease Inhibitor"/>
    <property type="match status" value="2"/>
</dbReference>
<evidence type="ECO:0000256" key="10">
    <source>
        <dbReference type="SAM" id="SignalP"/>
    </source>
</evidence>
<proteinExistence type="predicted"/>
<comment type="caution">
    <text evidence="12">The sequence shown here is derived from an EMBL/GenBank/DDBJ whole genome shotgun (WGS) entry which is preliminary data.</text>
</comment>
<accession>A0A2U1PVK2</accession>
<name>A0A2U1PVK2_ARTAN</name>
<keyword evidence="2" id="KW-0433">Leucine-rich repeat</keyword>
<reference evidence="12 13" key="1">
    <citation type="journal article" date="2018" name="Mol. Plant">
        <title>The genome of Artemisia annua provides insight into the evolution of Asteraceae family and artemisinin biosynthesis.</title>
        <authorList>
            <person name="Shen Q."/>
            <person name="Zhang L."/>
            <person name="Liao Z."/>
            <person name="Wang S."/>
            <person name="Yan T."/>
            <person name="Shi P."/>
            <person name="Liu M."/>
            <person name="Fu X."/>
            <person name="Pan Q."/>
            <person name="Wang Y."/>
            <person name="Lv Z."/>
            <person name="Lu X."/>
            <person name="Zhang F."/>
            <person name="Jiang W."/>
            <person name="Ma Y."/>
            <person name="Chen M."/>
            <person name="Hao X."/>
            <person name="Li L."/>
            <person name="Tang Y."/>
            <person name="Lv G."/>
            <person name="Zhou Y."/>
            <person name="Sun X."/>
            <person name="Brodelius P.E."/>
            <person name="Rose J.K.C."/>
            <person name="Tang K."/>
        </authorList>
    </citation>
    <scope>NUCLEOTIDE SEQUENCE [LARGE SCALE GENOMIC DNA]</scope>
    <source>
        <strain evidence="13">cv. Huhao1</strain>
        <tissue evidence="12">Leaf</tissue>
    </source>
</reference>
<dbReference type="GO" id="GO:0016020">
    <property type="term" value="C:membrane"/>
    <property type="evidence" value="ECO:0007669"/>
    <property type="project" value="UniProtKB-SubCell"/>
</dbReference>
<dbReference type="GO" id="GO:0005524">
    <property type="term" value="F:ATP binding"/>
    <property type="evidence" value="ECO:0007669"/>
    <property type="project" value="UniProtKB-UniRule"/>
</dbReference>
<keyword evidence="5 9" id="KW-1133">Transmembrane helix</keyword>
<evidence type="ECO:0000256" key="1">
    <source>
        <dbReference type="ARBA" id="ARBA00004370"/>
    </source>
</evidence>
<dbReference type="Pfam" id="PF13855">
    <property type="entry name" value="LRR_8"/>
    <property type="match status" value="1"/>
</dbReference>
<keyword evidence="4" id="KW-0677">Repeat</keyword>
<keyword evidence="7" id="KW-0067">ATP-binding</keyword>
<dbReference type="Gene3D" id="1.10.510.10">
    <property type="entry name" value="Transferase(Phosphotransferase) domain 1"/>
    <property type="match status" value="1"/>
</dbReference>
<evidence type="ECO:0000256" key="8">
    <source>
        <dbReference type="SAM" id="MobiDB-lite"/>
    </source>
</evidence>
<evidence type="ECO:0000256" key="9">
    <source>
        <dbReference type="SAM" id="Phobius"/>
    </source>
</evidence>
<keyword evidence="7" id="KW-0547">Nucleotide-binding</keyword>
<evidence type="ECO:0000256" key="7">
    <source>
        <dbReference type="PROSITE-ProRule" id="PRU10141"/>
    </source>
</evidence>
<organism evidence="12 13">
    <name type="scientific">Artemisia annua</name>
    <name type="common">Sweet wormwood</name>
    <dbReference type="NCBI Taxonomy" id="35608"/>
    <lineage>
        <taxon>Eukaryota</taxon>
        <taxon>Viridiplantae</taxon>
        <taxon>Streptophyta</taxon>
        <taxon>Embryophyta</taxon>
        <taxon>Tracheophyta</taxon>
        <taxon>Spermatophyta</taxon>
        <taxon>Magnoliopsida</taxon>
        <taxon>eudicotyledons</taxon>
        <taxon>Gunneridae</taxon>
        <taxon>Pentapetalae</taxon>
        <taxon>asterids</taxon>
        <taxon>campanulids</taxon>
        <taxon>Asterales</taxon>
        <taxon>Asteraceae</taxon>
        <taxon>Asteroideae</taxon>
        <taxon>Anthemideae</taxon>
        <taxon>Artemisiinae</taxon>
        <taxon>Artemisia</taxon>
    </lineage>
</organism>
<comment type="subcellular location">
    <subcellularLocation>
        <location evidence="1">Membrane</location>
    </subcellularLocation>
</comment>
<dbReference type="InterPro" id="IPR046959">
    <property type="entry name" value="PRK1-6/SRF4-like"/>
</dbReference>
<dbReference type="AlphaFoldDB" id="A0A2U1PVK2"/>